<protein>
    <submittedName>
        <fullName evidence="1">Uncharacterized protein</fullName>
    </submittedName>
</protein>
<dbReference type="RefSeq" id="WP_179790916.1">
    <property type="nucleotide sequence ID" value="NZ_BAAARR010000045.1"/>
</dbReference>
<comment type="caution">
    <text evidence="1">The sequence shown here is derived from an EMBL/GenBank/DDBJ whole genome shotgun (WGS) entry which is preliminary data.</text>
</comment>
<keyword evidence="2" id="KW-1185">Reference proteome</keyword>
<name>A0A852ZPA4_9ACTN</name>
<evidence type="ECO:0000313" key="1">
    <source>
        <dbReference type="EMBL" id="NYH93382.1"/>
    </source>
</evidence>
<dbReference type="Proteomes" id="UP000579605">
    <property type="component" value="Unassembled WGS sequence"/>
</dbReference>
<sequence length="150" mass="17373">MMDDDEFYRWYGPWESLSPPEVAADGCEQLWVRRDGAGPWLADLGLTPHDGTTWISKRDERIRLPFDRATFVATDGIRYLRPEVSLHMKAKLLRSKDDVDLDSTLPLLRPEDVDWLRGTIALTQPDHPWLAVLDQRRSTIRRGSPPHVER</sequence>
<gene>
    <name evidence="1" type="ORF">F4554_006020</name>
</gene>
<evidence type="ECO:0000313" key="2">
    <source>
        <dbReference type="Proteomes" id="UP000579605"/>
    </source>
</evidence>
<proteinExistence type="predicted"/>
<reference evidence="1 2" key="1">
    <citation type="submission" date="2020-07" db="EMBL/GenBank/DDBJ databases">
        <title>Sequencing the genomes of 1000 actinobacteria strains.</title>
        <authorList>
            <person name="Klenk H.-P."/>
        </authorList>
    </citation>
    <scope>NUCLEOTIDE SEQUENCE [LARGE SCALE GENOMIC DNA]</scope>
    <source>
        <strain evidence="1 2">DSM 18448</strain>
    </source>
</reference>
<organism evidence="1 2">
    <name type="scientific">Actinopolymorpha rutila</name>
    <dbReference type="NCBI Taxonomy" id="446787"/>
    <lineage>
        <taxon>Bacteria</taxon>
        <taxon>Bacillati</taxon>
        <taxon>Actinomycetota</taxon>
        <taxon>Actinomycetes</taxon>
        <taxon>Propionibacteriales</taxon>
        <taxon>Actinopolymorphaceae</taxon>
        <taxon>Actinopolymorpha</taxon>
    </lineage>
</organism>
<accession>A0A852ZPA4</accession>
<dbReference type="EMBL" id="JACBZH010000001">
    <property type="protein sequence ID" value="NYH93382.1"/>
    <property type="molecule type" value="Genomic_DNA"/>
</dbReference>
<dbReference type="AlphaFoldDB" id="A0A852ZPA4"/>